<dbReference type="STRING" id="1965070.A0A3S3PHW0"/>
<protein>
    <recommendedName>
        <fullName evidence="5">RING-type domain-containing protein</fullName>
    </recommendedName>
</protein>
<evidence type="ECO:0000256" key="3">
    <source>
        <dbReference type="ARBA" id="ARBA00022833"/>
    </source>
</evidence>
<sequence>MGIDIDLFIDQSFDFDDFCCSICLDVLEEPLELMACDHCFCKGCLYNLVKDRRRRKCPLCRSPIILFRTDPITPQRFEESLSDCRTKIIRNPLRIRRKLFNLDVSCPYKDNGCEEIVKVSNFTAHKLHCSRKLLQQEWRPPQISRFNGPFLPHQSNLIPDISMRNNRNGRVIFVYSYPQ</sequence>
<dbReference type="GO" id="GO:0008270">
    <property type="term" value="F:zinc ion binding"/>
    <property type="evidence" value="ECO:0007669"/>
    <property type="project" value="UniProtKB-KW"/>
</dbReference>
<evidence type="ECO:0000256" key="4">
    <source>
        <dbReference type="PROSITE-ProRule" id="PRU00175"/>
    </source>
</evidence>
<dbReference type="PANTHER" id="PTHR10131:SF94">
    <property type="entry name" value="TNF RECEPTOR-ASSOCIATED FACTOR 4"/>
    <property type="match status" value="1"/>
</dbReference>
<feature type="domain" description="RING-type" evidence="5">
    <location>
        <begin position="20"/>
        <end position="61"/>
    </location>
</feature>
<dbReference type="InterPro" id="IPR001841">
    <property type="entry name" value="Znf_RING"/>
</dbReference>
<name>A0A3S3PHW0_9ACAR</name>
<dbReference type="AlphaFoldDB" id="A0A3S3PHW0"/>
<evidence type="ECO:0000313" key="7">
    <source>
        <dbReference type="Proteomes" id="UP000285301"/>
    </source>
</evidence>
<dbReference type="EMBL" id="NCKU01009309">
    <property type="protein sequence ID" value="RWS01365.1"/>
    <property type="molecule type" value="Genomic_DNA"/>
</dbReference>
<dbReference type="InterPro" id="IPR013083">
    <property type="entry name" value="Znf_RING/FYVE/PHD"/>
</dbReference>
<evidence type="ECO:0000313" key="6">
    <source>
        <dbReference type="EMBL" id="RWS01365.1"/>
    </source>
</evidence>
<keyword evidence="7" id="KW-1185">Reference proteome</keyword>
<dbReference type="InterPro" id="IPR018957">
    <property type="entry name" value="Znf_C3HC4_RING-type"/>
</dbReference>
<dbReference type="PROSITE" id="PS00518">
    <property type="entry name" value="ZF_RING_1"/>
    <property type="match status" value="1"/>
</dbReference>
<dbReference type="Gene3D" id="3.30.40.10">
    <property type="entry name" value="Zinc/RING finger domain, C3HC4 (zinc finger)"/>
    <property type="match status" value="1"/>
</dbReference>
<keyword evidence="2 4" id="KW-0863">Zinc-finger</keyword>
<keyword evidence="3" id="KW-0862">Zinc</keyword>
<comment type="caution">
    <text evidence="6">The sequence shown here is derived from an EMBL/GenBank/DDBJ whole genome shotgun (WGS) entry which is preliminary data.</text>
</comment>
<reference evidence="6 7" key="1">
    <citation type="journal article" date="2018" name="Gigascience">
        <title>Genomes of trombidid mites reveal novel predicted allergens and laterally-transferred genes associated with secondary metabolism.</title>
        <authorList>
            <person name="Dong X."/>
            <person name="Chaisiri K."/>
            <person name="Xia D."/>
            <person name="Armstrong S.D."/>
            <person name="Fang Y."/>
            <person name="Donnelly M.J."/>
            <person name="Kadowaki T."/>
            <person name="McGarry J.W."/>
            <person name="Darby A.C."/>
            <person name="Makepeace B.L."/>
        </authorList>
    </citation>
    <scope>NUCLEOTIDE SEQUENCE [LARGE SCALE GENOMIC DNA]</scope>
    <source>
        <strain evidence="6">UoL-WK</strain>
    </source>
</reference>
<accession>A0A3S3PHW0</accession>
<dbReference type="PROSITE" id="PS50089">
    <property type="entry name" value="ZF_RING_2"/>
    <property type="match status" value="1"/>
</dbReference>
<dbReference type="OrthoDB" id="6105938at2759"/>
<gene>
    <name evidence="6" type="ORF">B4U79_19167</name>
</gene>
<dbReference type="PANTHER" id="PTHR10131">
    <property type="entry name" value="TNF RECEPTOR ASSOCIATED FACTOR"/>
    <property type="match status" value="1"/>
</dbReference>
<keyword evidence="1" id="KW-0479">Metal-binding</keyword>
<proteinExistence type="predicted"/>
<evidence type="ECO:0000256" key="1">
    <source>
        <dbReference type="ARBA" id="ARBA00022723"/>
    </source>
</evidence>
<dbReference type="SUPFAM" id="SSF57850">
    <property type="entry name" value="RING/U-box"/>
    <property type="match status" value="1"/>
</dbReference>
<evidence type="ECO:0000256" key="2">
    <source>
        <dbReference type="ARBA" id="ARBA00022771"/>
    </source>
</evidence>
<dbReference type="SUPFAM" id="SSF49599">
    <property type="entry name" value="TRAF domain-like"/>
    <property type="match status" value="1"/>
</dbReference>
<evidence type="ECO:0000259" key="5">
    <source>
        <dbReference type="PROSITE" id="PS50089"/>
    </source>
</evidence>
<dbReference type="Pfam" id="PF00097">
    <property type="entry name" value="zf-C3HC4"/>
    <property type="match status" value="1"/>
</dbReference>
<organism evidence="6 7">
    <name type="scientific">Dinothrombium tinctorium</name>
    <dbReference type="NCBI Taxonomy" id="1965070"/>
    <lineage>
        <taxon>Eukaryota</taxon>
        <taxon>Metazoa</taxon>
        <taxon>Ecdysozoa</taxon>
        <taxon>Arthropoda</taxon>
        <taxon>Chelicerata</taxon>
        <taxon>Arachnida</taxon>
        <taxon>Acari</taxon>
        <taxon>Acariformes</taxon>
        <taxon>Trombidiformes</taxon>
        <taxon>Prostigmata</taxon>
        <taxon>Anystina</taxon>
        <taxon>Parasitengona</taxon>
        <taxon>Trombidioidea</taxon>
        <taxon>Trombidiidae</taxon>
        <taxon>Dinothrombium</taxon>
    </lineage>
</organism>
<dbReference type="InterPro" id="IPR017907">
    <property type="entry name" value="Znf_RING_CS"/>
</dbReference>
<dbReference type="Proteomes" id="UP000285301">
    <property type="component" value="Unassembled WGS sequence"/>
</dbReference>
<dbReference type="SMART" id="SM00184">
    <property type="entry name" value="RING"/>
    <property type="match status" value="1"/>
</dbReference>